<name>A0A7I8K625_SPIIN</name>
<proteinExistence type="predicted"/>
<gene>
    <name evidence="1" type="ORF">SI8410_02003208</name>
</gene>
<organism evidence="1 2">
    <name type="scientific">Spirodela intermedia</name>
    <name type="common">Intermediate duckweed</name>
    <dbReference type="NCBI Taxonomy" id="51605"/>
    <lineage>
        <taxon>Eukaryota</taxon>
        <taxon>Viridiplantae</taxon>
        <taxon>Streptophyta</taxon>
        <taxon>Embryophyta</taxon>
        <taxon>Tracheophyta</taxon>
        <taxon>Spermatophyta</taxon>
        <taxon>Magnoliopsida</taxon>
        <taxon>Liliopsida</taxon>
        <taxon>Araceae</taxon>
        <taxon>Lemnoideae</taxon>
        <taxon>Spirodela</taxon>
    </lineage>
</organism>
<dbReference type="Proteomes" id="UP000663760">
    <property type="component" value="Chromosome 2"/>
</dbReference>
<reference evidence="1" key="1">
    <citation type="submission" date="2020-02" db="EMBL/GenBank/DDBJ databases">
        <authorList>
            <person name="Scholz U."/>
            <person name="Mascher M."/>
            <person name="Fiebig A."/>
        </authorList>
    </citation>
    <scope>NUCLEOTIDE SEQUENCE</scope>
</reference>
<keyword evidence="2" id="KW-1185">Reference proteome</keyword>
<sequence>MTFLCSRSSWRRDYLDHIKIITDQESLGLGLMHNKLLMNVECGNTSKFKELELNVLHIKIFLCRTHLDGIDPFDFVHKDLILSPNDQENIL</sequence>
<evidence type="ECO:0000313" key="1">
    <source>
        <dbReference type="EMBL" id="CAA7392018.1"/>
    </source>
</evidence>
<dbReference type="AlphaFoldDB" id="A0A7I8K625"/>
<accession>A0A7I8K625</accession>
<evidence type="ECO:0000313" key="2">
    <source>
        <dbReference type="Proteomes" id="UP000663760"/>
    </source>
</evidence>
<protein>
    <submittedName>
        <fullName evidence="1">Uncharacterized protein</fullName>
    </submittedName>
</protein>
<dbReference type="EMBL" id="LR746265">
    <property type="protein sequence ID" value="CAA7392018.1"/>
    <property type="molecule type" value="Genomic_DNA"/>
</dbReference>